<dbReference type="PANTHER" id="PTHR21716:SF62">
    <property type="entry name" value="TRANSPORT PROTEIN YDBI-RELATED"/>
    <property type="match status" value="1"/>
</dbReference>
<gene>
    <name evidence="7" type="ORF">SAMN05216241_1169</name>
</gene>
<dbReference type="AlphaFoldDB" id="A0A1G7URU6"/>
<sequence>MSTRDGDRRFTRRLLLAIGTVALALVVLALLWRILQVLLLLFAAILAGIFFDGLARLGQRYARLPRLLALPLAFLVVVLLLAGFGQAVGSQLVTQTAQLADTLPKAADMLRERLSSPPLAQFVGDGWLRDLLPTPGQLLDQITGIFSVTIGIVVTPALVVIIAVYLAIEPELYIEGLARMVPPRRRARGREVMRAVAHALRWWLVGRVVSMLAVGVLTAMALAIAGIPAALALGVLAGMLSFVPYIGPIASVVPALLATIPGWPWQPLWVVVIYSGVQFLEGNFITPLVQKRAVAMPPVVLLTAQIAFGLLFGLMGVFLATPLAVAAMVLVQTLYIQDTLGESIRVLGEHPSRSG</sequence>
<keyword evidence="5 6" id="KW-0472">Membrane</keyword>
<evidence type="ECO:0000256" key="1">
    <source>
        <dbReference type="ARBA" id="ARBA00004141"/>
    </source>
</evidence>
<keyword evidence="4 6" id="KW-1133">Transmembrane helix</keyword>
<evidence type="ECO:0000256" key="5">
    <source>
        <dbReference type="ARBA" id="ARBA00023136"/>
    </source>
</evidence>
<feature type="transmembrane region" description="Helical" evidence="6">
    <location>
        <begin position="267"/>
        <end position="286"/>
    </location>
</feature>
<dbReference type="InterPro" id="IPR002549">
    <property type="entry name" value="AI-2E-like"/>
</dbReference>
<feature type="transmembrane region" description="Helical" evidence="6">
    <location>
        <begin position="208"/>
        <end position="236"/>
    </location>
</feature>
<keyword evidence="3 6" id="KW-0812">Transmembrane</keyword>
<evidence type="ECO:0000256" key="2">
    <source>
        <dbReference type="ARBA" id="ARBA00009773"/>
    </source>
</evidence>
<feature type="transmembrane region" description="Helical" evidence="6">
    <location>
        <begin position="14"/>
        <end position="32"/>
    </location>
</feature>
<evidence type="ECO:0000313" key="8">
    <source>
        <dbReference type="Proteomes" id="UP000199415"/>
    </source>
</evidence>
<dbReference type="PANTHER" id="PTHR21716">
    <property type="entry name" value="TRANSMEMBRANE PROTEIN"/>
    <property type="match status" value="1"/>
</dbReference>
<name>A0A1G7URU6_9PROT</name>
<dbReference type="Proteomes" id="UP000199415">
    <property type="component" value="Unassembled WGS sequence"/>
</dbReference>
<comment type="subcellular location">
    <subcellularLocation>
        <location evidence="1">Membrane</location>
        <topology evidence="1">Multi-pass membrane protein</topology>
    </subcellularLocation>
</comment>
<dbReference type="EMBL" id="FNCE01000016">
    <property type="protein sequence ID" value="SDG49819.1"/>
    <property type="molecule type" value="Genomic_DNA"/>
</dbReference>
<feature type="transmembrane region" description="Helical" evidence="6">
    <location>
        <begin position="306"/>
        <end position="331"/>
    </location>
</feature>
<keyword evidence="8" id="KW-1185">Reference proteome</keyword>
<organism evidence="7 8">
    <name type="scientific">Limimonas halophila</name>
    <dbReference type="NCBI Taxonomy" id="1082479"/>
    <lineage>
        <taxon>Bacteria</taxon>
        <taxon>Pseudomonadati</taxon>
        <taxon>Pseudomonadota</taxon>
        <taxon>Alphaproteobacteria</taxon>
        <taxon>Rhodospirillales</taxon>
        <taxon>Rhodovibrionaceae</taxon>
        <taxon>Limimonas</taxon>
    </lineage>
</organism>
<dbReference type="RefSeq" id="WP_176758685.1">
    <property type="nucleotide sequence ID" value="NZ_FNCE01000016.1"/>
</dbReference>
<feature type="transmembrane region" description="Helical" evidence="6">
    <location>
        <begin position="142"/>
        <end position="168"/>
    </location>
</feature>
<evidence type="ECO:0000256" key="4">
    <source>
        <dbReference type="ARBA" id="ARBA00022989"/>
    </source>
</evidence>
<evidence type="ECO:0000256" key="3">
    <source>
        <dbReference type="ARBA" id="ARBA00022692"/>
    </source>
</evidence>
<dbReference type="Pfam" id="PF01594">
    <property type="entry name" value="AI-2E_transport"/>
    <property type="match status" value="1"/>
</dbReference>
<proteinExistence type="inferred from homology"/>
<protein>
    <submittedName>
        <fullName evidence="7">Predicted PurR-regulated permease PerM</fullName>
    </submittedName>
</protein>
<feature type="transmembrane region" description="Helical" evidence="6">
    <location>
        <begin position="38"/>
        <end position="55"/>
    </location>
</feature>
<feature type="transmembrane region" description="Helical" evidence="6">
    <location>
        <begin position="67"/>
        <end position="88"/>
    </location>
</feature>
<comment type="similarity">
    <text evidence="2">Belongs to the autoinducer-2 exporter (AI-2E) (TC 2.A.86) family.</text>
</comment>
<evidence type="ECO:0000313" key="7">
    <source>
        <dbReference type="EMBL" id="SDG49819.1"/>
    </source>
</evidence>
<dbReference type="GO" id="GO:0016020">
    <property type="term" value="C:membrane"/>
    <property type="evidence" value="ECO:0007669"/>
    <property type="project" value="UniProtKB-SubCell"/>
</dbReference>
<dbReference type="STRING" id="1082479.SAMN05216241_1169"/>
<dbReference type="GO" id="GO:0055085">
    <property type="term" value="P:transmembrane transport"/>
    <property type="evidence" value="ECO:0007669"/>
    <property type="project" value="TreeGrafter"/>
</dbReference>
<feature type="transmembrane region" description="Helical" evidence="6">
    <location>
        <begin position="242"/>
        <end position="260"/>
    </location>
</feature>
<reference evidence="7 8" key="1">
    <citation type="submission" date="2016-10" db="EMBL/GenBank/DDBJ databases">
        <authorList>
            <person name="de Groot N.N."/>
        </authorList>
    </citation>
    <scope>NUCLEOTIDE SEQUENCE [LARGE SCALE GENOMIC DNA]</scope>
    <source>
        <strain evidence="7 8">DSM 25584</strain>
    </source>
</reference>
<evidence type="ECO:0000256" key="6">
    <source>
        <dbReference type="SAM" id="Phobius"/>
    </source>
</evidence>
<accession>A0A1G7URU6</accession>